<dbReference type="InterPro" id="IPR050109">
    <property type="entry name" value="HTH-type_TetR-like_transc_reg"/>
</dbReference>
<evidence type="ECO:0000313" key="4">
    <source>
        <dbReference type="EMBL" id="MDT8757303.1"/>
    </source>
</evidence>
<dbReference type="PRINTS" id="PR00455">
    <property type="entry name" value="HTHTETR"/>
</dbReference>
<dbReference type="PANTHER" id="PTHR30055">
    <property type="entry name" value="HTH-TYPE TRANSCRIPTIONAL REGULATOR RUTR"/>
    <property type="match status" value="1"/>
</dbReference>
<evidence type="ECO:0000256" key="1">
    <source>
        <dbReference type="ARBA" id="ARBA00023125"/>
    </source>
</evidence>
<dbReference type="InterPro" id="IPR040804">
    <property type="entry name" value="TetR_C_18"/>
</dbReference>
<proteinExistence type="predicted"/>
<evidence type="ECO:0000259" key="3">
    <source>
        <dbReference type="PROSITE" id="PS50977"/>
    </source>
</evidence>
<dbReference type="PANTHER" id="PTHR30055:SF201">
    <property type="entry name" value="TRANSCRIPTIONAL REGULATORY PROTEIN"/>
    <property type="match status" value="1"/>
</dbReference>
<reference evidence="4" key="1">
    <citation type="submission" date="2022-04" db="EMBL/GenBank/DDBJ databases">
        <title>Tomato heritable bacteria conferring resistance against bacterial wilt.</title>
        <authorList>
            <person name="Yin J."/>
        </authorList>
    </citation>
    <scope>NUCLEOTIDE SEQUENCE</scope>
    <source>
        <strain evidence="4">Cra20</strain>
    </source>
</reference>
<feature type="domain" description="HTH tetR-type" evidence="3">
    <location>
        <begin position="1"/>
        <end position="59"/>
    </location>
</feature>
<evidence type="ECO:0000256" key="2">
    <source>
        <dbReference type="PROSITE-ProRule" id="PRU00335"/>
    </source>
</evidence>
<feature type="DNA-binding region" description="H-T-H motif" evidence="2">
    <location>
        <begin position="22"/>
        <end position="41"/>
    </location>
</feature>
<name>A0ABU3MYB9_9SPHN</name>
<dbReference type="PROSITE" id="PS50977">
    <property type="entry name" value="HTH_TETR_2"/>
    <property type="match status" value="1"/>
</dbReference>
<dbReference type="InterPro" id="IPR009057">
    <property type="entry name" value="Homeodomain-like_sf"/>
</dbReference>
<dbReference type="SUPFAM" id="SSF46689">
    <property type="entry name" value="Homeodomain-like"/>
    <property type="match status" value="1"/>
</dbReference>
<dbReference type="InterPro" id="IPR001647">
    <property type="entry name" value="HTH_TetR"/>
</dbReference>
<dbReference type="Gene3D" id="1.10.357.10">
    <property type="entry name" value="Tetracycline Repressor, domain 2"/>
    <property type="match status" value="1"/>
</dbReference>
<protein>
    <submittedName>
        <fullName evidence="4">TetR family transcriptional regulator</fullName>
    </submittedName>
</protein>
<accession>A0ABU3MYB9</accession>
<sequence>MVEAVLDAAVQVLTKEGAQRFTTARVAERAGVSVGSLYQYFPNKAAILFRLQSDEWRRTSALLRSILEDRSTPPATRLRRLIHAFIQSECDEAAIRTALSDAAPLYRDAPEAVEAKKENAHIFRNFLREALPDAPDHKRVLAGDLIKTTLSTVGSSFSETARSETEIGDWSNALADMLCGYLERLNTQAPPSKENAAA</sequence>
<keyword evidence="1 2" id="KW-0238">DNA-binding</keyword>
<dbReference type="Pfam" id="PF00440">
    <property type="entry name" value="TetR_N"/>
    <property type="match status" value="1"/>
</dbReference>
<dbReference type="EMBL" id="JALMLT010000001">
    <property type="protein sequence ID" value="MDT8757303.1"/>
    <property type="molecule type" value="Genomic_DNA"/>
</dbReference>
<gene>
    <name evidence="4" type="ORF">MZO42_01205</name>
</gene>
<comment type="caution">
    <text evidence="4">The sequence shown here is derived from an EMBL/GenBank/DDBJ whole genome shotgun (WGS) entry which is preliminary data.</text>
</comment>
<dbReference type="Pfam" id="PF17923">
    <property type="entry name" value="TetR_C_18"/>
    <property type="match status" value="1"/>
</dbReference>
<organism evidence="4">
    <name type="scientific">Sphingomonas psychrotolerans</name>
    <dbReference type="NCBI Taxonomy" id="1327635"/>
    <lineage>
        <taxon>Bacteria</taxon>
        <taxon>Pseudomonadati</taxon>
        <taxon>Pseudomonadota</taxon>
        <taxon>Alphaproteobacteria</taxon>
        <taxon>Sphingomonadales</taxon>
        <taxon>Sphingomonadaceae</taxon>
        <taxon>Sphingomonas</taxon>
    </lineage>
</organism>